<evidence type="ECO:0000313" key="3">
    <source>
        <dbReference type="Proteomes" id="UP001251528"/>
    </source>
</evidence>
<reference evidence="2" key="1">
    <citation type="submission" date="2023-06" db="EMBL/GenBank/DDBJ databases">
        <title>Conoideocrella luteorostrata (Hypocreales: Clavicipitaceae), a potential biocontrol fungus for elongate hemlock scale in United States Christmas tree production areas.</title>
        <authorList>
            <person name="Barrett H."/>
            <person name="Lovett B."/>
            <person name="Macias A.M."/>
            <person name="Stajich J.E."/>
            <person name="Kasson M.T."/>
        </authorList>
    </citation>
    <scope>NUCLEOTIDE SEQUENCE</scope>
    <source>
        <strain evidence="2">ARSEF 14590</strain>
    </source>
</reference>
<evidence type="ECO:0000313" key="2">
    <source>
        <dbReference type="EMBL" id="KAK2612435.1"/>
    </source>
</evidence>
<comment type="caution">
    <text evidence="2">The sequence shown here is derived from an EMBL/GenBank/DDBJ whole genome shotgun (WGS) entry which is preliminary data.</text>
</comment>
<accession>A0AAJ0G1T6</accession>
<feature type="compositionally biased region" description="Low complexity" evidence="1">
    <location>
        <begin position="1"/>
        <end position="11"/>
    </location>
</feature>
<organism evidence="2 3">
    <name type="scientific">Conoideocrella luteorostrata</name>
    <dbReference type="NCBI Taxonomy" id="1105319"/>
    <lineage>
        <taxon>Eukaryota</taxon>
        <taxon>Fungi</taxon>
        <taxon>Dikarya</taxon>
        <taxon>Ascomycota</taxon>
        <taxon>Pezizomycotina</taxon>
        <taxon>Sordariomycetes</taxon>
        <taxon>Hypocreomycetidae</taxon>
        <taxon>Hypocreales</taxon>
        <taxon>Clavicipitaceae</taxon>
        <taxon>Conoideocrella</taxon>
    </lineage>
</organism>
<proteinExistence type="predicted"/>
<dbReference type="PANTHER" id="PTHR28067:SF1">
    <property type="entry name" value="DNA REPLICATION REGULATOR SLD3"/>
    <property type="match status" value="1"/>
</dbReference>
<keyword evidence="3" id="KW-1185">Reference proteome</keyword>
<dbReference type="Proteomes" id="UP001251528">
    <property type="component" value="Unassembled WGS sequence"/>
</dbReference>
<dbReference type="EMBL" id="JASWJB010000016">
    <property type="protein sequence ID" value="KAK2612435.1"/>
    <property type="molecule type" value="Genomic_DNA"/>
</dbReference>
<sequence>MSSSAALSADASRQRSRILTPSSDGSLNRRGASLSPDGRISKRADAVAMDHLLKPSIVVKPHPPNLHVQPRALLPLMLLPREHLPLASFDLSPPDIGFPQTRFVESYVKILDLESRLGSAPAVVIARNDSKGTIYALERQANGLYVMCKLGSWVDLGDLAKHATALSHDRLASQKPALHEQDVTAASTSHQQRKEQKNKRAAIEAIQNLVRKKPKSQPVSEVEEDNKSSDGPNMDSLASQLPSPEIKMDEFSTIDSKSQPETAPITDVTEDKPPDSSQQTAEMIFDAIRSQYFEALYRSMVCRSPTPHPTTLLLGRAWT</sequence>
<dbReference type="InterPro" id="IPR042511">
    <property type="entry name" value="Sld3"/>
</dbReference>
<feature type="region of interest" description="Disordered" evidence="1">
    <location>
        <begin position="1"/>
        <end position="40"/>
    </location>
</feature>
<name>A0AAJ0G1T6_9HYPO</name>
<dbReference type="GO" id="GO:0031261">
    <property type="term" value="C:DNA replication preinitiation complex"/>
    <property type="evidence" value="ECO:0007669"/>
    <property type="project" value="TreeGrafter"/>
</dbReference>
<dbReference type="PANTHER" id="PTHR28067">
    <property type="entry name" value="DNA REPLICATION REGULATOR SLD3"/>
    <property type="match status" value="1"/>
</dbReference>
<protein>
    <submittedName>
        <fullName evidence="2">Uncharacterized protein</fullName>
    </submittedName>
</protein>
<gene>
    <name evidence="2" type="ORF">QQS21_001539</name>
</gene>
<dbReference type="GO" id="GO:0006270">
    <property type="term" value="P:DNA replication initiation"/>
    <property type="evidence" value="ECO:0007669"/>
    <property type="project" value="InterPro"/>
</dbReference>
<dbReference type="AlphaFoldDB" id="A0AAJ0G1T6"/>
<evidence type="ECO:0000256" key="1">
    <source>
        <dbReference type="SAM" id="MobiDB-lite"/>
    </source>
</evidence>
<feature type="region of interest" description="Disordered" evidence="1">
    <location>
        <begin position="174"/>
        <end position="278"/>
    </location>
</feature>